<dbReference type="Gene3D" id="3.30.1310.20">
    <property type="entry name" value="PRTase-like"/>
    <property type="match status" value="1"/>
</dbReference>
<dbReference type="CDD" id="cd06223">
    <property type="entry name" value="PRTases_typeI"/>
    <property type="match status" value="1"/>
</dbReference>
<dbReference type="Pfam" id="PF00156">
    <property type="entry name" value="Pribosyltran"/>
    <property type="match status" value="1"/>
</dbReference>
<feature type="domain" description="Phosphoribosyltransferase" evidence="1">
    <location>
        <begin position="28"/>
        <end position="183"/>
    </location>
</feature>
<evidence type="ECO:0000313" key="2">
    <source>
        <dbReference type="EMBL" id="MFC7309590.1"/>
    </source>
</evidence>
<comment type="caution">
    <text evidence="2">The sequence shown here is derived from an EMBL/GenBank/DDBJ whole genome shotgun (WGS) entry which is preliminary data.</text>
</comment>
<keyword evidence="2" id="KW-0328">Glycosyltransferase</keyword>
<dbReference type="InterPro" id="IPR000836">
    <property type="entry name" value="PRTase_dom"/>
</dbReference>
<dbReference type="SUPFAM" id="SSF53271">
    <property type="entry name" value="PRTase-like"/>
    <property type="match status" value="1"/>
</dbReference>
<name>A0ABW2JVI6_9ACTN</name>
<dbReference type="EMBL" id="JBHTCF010000022">
    <property type="protein sequence ID" value="MFC7309590.1"/>
    <property type="molecule type" value="Genomic_DNA"/>
</dbReference>
<keyword evidence="3" id="KW-1185">Reference proteome</keyword>
<dbReference type="Gene3D" id="3.40.50.2020">
    <property type="match status" value="1"/>
</dbReference>
<proteinExistence type="predicted"/>
<dbReference type="RefSeq" id="WP_381838645.1">
    <property type="nucleotide sequence ID" value="NZ_JBHTCF010000022.1"/>
</dbReference>
<evidence type="ECO:0000259" key="1">
    <source>
        <dbReference type="Pfam" id="PF00156"/>
    </source>
</evidence>
<dbReference type="Proteomes" id="UP001596523">
    <property type="component" value="Unassembled WGS sequence"/>
</dbReference>
<evidence type="ECO:0000313" key="3">
    <source>
        <dbReference type="Proteomes" id="UP001596523"/>
    </source>
</evidence>
<protein>
    <submittedName>
        <fullName evidence="2">Phosphoribosyltransferase</fullName>
    </submittedName>
</protein>
<reference evidence="3" key="1">
    <citation type="journal article" date="2019" name="Int. J. Syst. Evol. Microbiol.">
        <title>The Global Catalogue of Microorganisms (GCM) 10K type strain sequencing project: providing services to taxonomists for standard genome sequencing and annotation.</title>
        <authorList>
            <consortium name="The Broad Institute Genomics Platform"/>
            <consortium name="The Broad Institute Genome Sequencing Center for Infectious Disease"/>
            <person name="Wu L."/>
            <person name="Ma J."/>
        </authorList>
    </citation>
    <scope>NUCLEOTIDE SEQUENCE [LARGE SCALE GENOMIC DNA]</scope>
    <source>
        <strain evidence="3">SYNS20</strain>
    </source>
</reference>
<sequence length="217" mass="23277">MPFRDRDHGGRQLALRLLERSGSGDLDHAVVLALPRGGVPVAAPVAHALHVPLDVLVARKIGAPGRRETAIGAVVAEEPPLFDRRALEFLGLSEDALGADAARARTEVHRREHLYRAGRPAPDVKGRTVLLVDDGLATGLTARAALGFLRRQEPGRLVLAAPVGSPRAVAELRAYADDVLCLDQPPDLHAISEGYERFPQLSDAQVMDALRTFHASA</sequence>
<gene>
    <name evidence="2" type="ORF">ACFQVC_35935</name>
</gene>
<accession>A0ABW2JVI6</accession>
<organism evidence="2 3">
    <name type="scientific">Streptomyces monticola</name>
    <dbReference type="NCBI Taxonomy" id="2666263"/>
    <lineage>
        <taxon>Bacteria</taxon>
        <taxon>Bacillati</taxon>
        <taxon>Actinomycetota</taxon>
        <taxon>Actinomycetes</taxon>
        <taxon>Kitasatosporales</taxon>
        <taxon>Streptomycetaceae</taxon>
        <taxon>Streptomyces</taxon>
    </lineage>
</organism>
<dbReference type="InterPro" id="IPR029057">
    <property type="entry name" value="PRTase-like"/>
</dbReference>
<keyword evidence="2" id="KW-0808">Transferase</keyword>
<dbReference type="GO" id="GO:0016757">
    <property type="term" value="F:glycosyltransferase activity"/>
    <property type="evidence" value="ECO:0007669"/>
    <property type="project" value="UniProtKB-KW"/>
</dbReference>